<feature type="compositionally biased region" description="Polar residues" evidence="1">
    <location>
        <begin position="1"/>
        <end position="31"/>
    </location>
</feature>
<protein>
    <submittedName>
        <fullName evidence="2">Uu.00g122860.m01.CDS01</fullName>
    </submittedName>
</protein>
<evidence type="ECO:0000313" key="3">
    <source>
        <dbReference type="Proteomes" id="UP001295740"/>
    </source>
</evidence>
<evidence type="ECO:0000313" key="2">
    <source>
        <dbReference type="EMBL" id="CAJ2504892.1"/>
    </source>
</evidence>
<feature type="region of interest" description="Disordered" evidence="1">
    <location>
        <begin position="1"/>
        <end position="32"/>
    </location>
</feature>
<proteinExistence type="predicted"/>
<dbReference type="Proteomes" id="UP001295740">
    <property type="component" value="Unassembled WGS sequence"/>
</dbReference>
<comment type="caution">
    <text evidence="2">The sequence shown here is derived from an EMBL/GenBank/DDBJ whole genome shotgun (WGS) entry which is preliminary data.</text>
</comment>
<keyword evidence="3" id="KW-1185">Reference proteome</keyword>
<dbReference type="EMBL" id="CAUWAG010000007">
    <property type="protein sequence ID" value="CAJ2504892.1"/>
    <property type="molecule type" value="Genomic_DNA"/>
</dbReference>
<evidence type="ECO:0000256" key="1">
    <source>
        <dbReference type="SAM" id="MobiDB-lite"/>
    </source>
</evidence>
<accession>A0AAI8YHK7</accession>
<organism evidence="2 3">
    <name type="scientific">Anthostomella pinea</name>
    <dbReference type="NCBI Taxonomy" id="933095"/>
    <lineage>
        <taxon>Eukaryota</taxon>
        <taxon>Fungi</taxon>
        <taxon>Dikarya</taxon>
        <taxon>Ascomycota</taxon>
        <taxon>Pezizomycotina</taxon>
        <taxon>Sordariomycetes</taxon>
        <taxon>Xylariomycetidae</taxon>
        <taxon>Xylariales</taxon>
        <taxon>Xylariaceae</taxon>
        <taxon>Anthostomella</taxon>
    </lineage>
</organism>
<name>A0AAI8YHK7_9PEZI</name>
<sequence length="87" mass="9512">MSEAQSAVPTNKSANCEIPSSLSTGQSTSERGQWLLRKSTGAELTLIGRHIAKLRQTPPNSAEFRRIPLNSANPPRVEWLIVATPKM</sequence>
<reference evidence="2" key="1">
    <citation type="submission" date="2023-10" db="EMBL/GenBank/DDBJ databases">
        <authorList>
            <person name="Hackl T."/>
        </authorList>
    </citation>
    <scope>NUCLEOTIDE SEQUENCE</scope>
</reference>
<dbReference type="AlphaFoldDB" id="A0AAI8YHK7"/>
<gene>
    <name evidence="2" type="ORF">KHLLAP_LOCUS5360</name>
</gene>